<dbReference type="Proteomes" id="UP000564629">
    <property type="component" value="Unassembled WGS sequence"/>
</dbReference>
<dbReference type="Pfam" id="PF02754">
    <property type="entry name" value="CCG"/>
    <property type="match status" value="2"/>
</dbReference>
<dbReference type="GO" id="GO:0005829">
    <property type="term" value="C:cytosol"/>
    <property type="evidence" value="ECO:0007669"/>
    <property type="project" value="TreeGrafter"/>
</dbReference>
<feature type="domain" description="Cysteine-rich" evidence="2">
    <location>
        <begin position="3"/>
        <end position="87"/>
    </location>
</feature>
<reference evidence="3 5" key="1">
    <citation type="submission" date="2019-07" db="EMBL/GenBank/DDBJ databases">
        <title>Whole genome shotgun sequence of Cellulomonas hominis NBRC 16055.</title>
        <authorList>
            <person name="Hosoyama A."/>
            <person name="Uohara A."/>
            <person name="Ohji S."/>
            <person name="Ichikawa N."/>
        </authorList>
    </citation>
    <scope>NUCLEOTIDE SEQUENCE [LARGE SCALE GENOMIC DNA]</scope>
    <source>
        <strain evidence="3 5">NBRC 16055</strain>
    </source>
</reference>
<dbReference type="EMBL" id="JACHDN010000001">
    <property type="protein sequence ID" value="MBB5474121.1"/>
    <property type="molecule type" value="Genomic_DNA"/>
</dbReference>
<dbReference type="EMBL" id="BJVQ01000002">
    <property type="protein sequence ID" value="GEL45086.1"/>
    <property type="molecule type" value="Genomic_DNA"/>
</dbReference>
<dbReference type="GO" id="GO:0016491">
    <property type="term" value="F:oxidoreductase activity"/>
    <property type="evidence" value="ECO:0007669"/>
    <property type="project" value="UniProtKB-ARBA"/>
</dbReference>
<organism evidence="3 5">
    <name type="scientific">Cellulomonas hominis</name>
    <dbReference type="NCBI Taxonomy" id="156981"/>
    <lineage>
        <taxon>Bacteria</taxon>
        <taxon>Bacillati</taxon>
        <taxon>Actinomycetota</taxon>
        <taxon>Actinomycetes</taxon>
        <taxon>Micrococcales</taxon>
        <taxon>Cellulomonadaceae</taxon>
        <taxon>Cellulomonas</taxon>
    </lineage>
</organism>
<gene>
    <name evidence="3" type="ORF">CHO01_02020</name>
    <name evidence="4" type="ORF">HNR08_002857</name>
</gene>
<dbReference type="InterPro" id="IPR004017">
    <property type="entry name" value="Cys_rich_dom"/>
</dbReference>
<evidence type="ECO:0000313" key="3">
    <source>
        <dbReference type="EMBL" id="GEL45086.1"/>
    </source>
</evidence>
<feature type="region of interest" description="Disordered" evidence="1">
    <location>
        <begin position="248"/>
        <end position="272"/>
    </location>
</feature>
<dbReference type="PANTHER" id="PTHR30296">
    <property type="entry name" value="UNCHARACTERIZED PROTEIN YKGE"/>
    <property type="match status" value="1"/>
</dbReference>
<evidence type="ECO:0000259" key="2">
    <source>
        <dbReference type="Pfam" id="PF02754"/>
    </source>
</evidence>
<evidence type="ECO:0000313" key="6">
    <source>
        <dbReference type="Proteomes" id="UP000564629"/>
    </source>
</evidence>
<evidence type="ECO:0000313" key="5">
    <source>
        <dbReference type="Proteomes" id="UP000321723"/>
    </source>
</evidence>
<evidence type="ECO:0000313" key="4">
    <source>
        <dbReference type="EMBL" id="MBB5474121.1"/>
    </source>
</evidence>
<reference evidence="4 6" key="2">
    <citation type="submission" date="2020-08" db="EMBL/GenBank/DDBJ databases">
        <title>Sequencing the genomes of 1000 actinobacteria strains.</title>
        <authorList>
            <person name="Klenk H.-P."/>
        </authorList>
    </citation>
    <scope>NUCLEOTIDE SEQUENCE [LARGE SCALE GENOMIC DNA]</scope>
    <source>
        <strain evidence="4 6">DSM 9581</strain>
    </source>
</reference>
<evidence type="ECO:0000256" key="1">
    <source>
        <dbReference type="SAM" id="MobiDB-lite"/>
    </source>
</evidence>
<protein>
    <submittedName>
        <fullName evidence="3">Glycolate oxidase</fullName>
    </submittedName>
    <submittedName>
        <fullName evidence="4">L-lactate dehydrogenase complex protein LldE</fullName>
    </submittedName>
</protein>
<name>A0A511F728_9CELL</name>
<dbReference type="Proteomes" id="UP000321723">
    <property type="component" value="Unassembled WGS sequence"/>
</dbReference>
<dbReference type="PANTHER" id="PTHR30296:SF0">
    <property type="entry name" value="LACTATE UTILIZATION PROTEIN A"/>
    <property type="match status" value="1"/>
</dbReference>
<dbReference type="AlphaFoldDB" id="A0A511F728"/>
<keyword evidence="5" id="KW-1185">Reference proteome</keyword>
<proteinExistence type="predicted"/>
<feature type="domain" description="Cysteine-rich" evidence="2">
    <location>
        <begin position="139"/>
        <end position="224"/>
    </location>
</feature>
<comment type="caution">
    <text evidence="3">The sequence shown here is derived from an EMBL/GenBank/DDBJ whole genome shotgun (WGS) entry which is preliminary data.</text>
</comment>
<accession>A0A511F728</accession>
<dbReference type="RefSeq" id="WP_146832174.1">
    <property type="nucleotide sequence ID" value="NZ_BJVQ01000002.1"/>
</dbReference>
<dbReference type="OrthoDB" id="9770306at2"/>
<sequence>MRIAVFTTCLVDTLFPGAAAATVRLLERLGHDVDVPAGQACCGQMHVNTGYAPEAVGVVRNHVRTFAPVLDGEWDAVVAPSGSCVGSVRHQQAVVARRHGDPALADAATRVAGHTYELTELLVDVLGVTDVGAWFPHTVTYHPTCHSLRMLRVGDRPTRLLRAVEGLELRDLPDTDQCCGFGGTFALKNSATSSAMVQDKAEAVRSTGAEVLTAGDWSCLMNIDGALRRTGAGTRAVHLAEILASTRERPWAPAPEPGGRRGRRAPRAGVAR</sequence>